<sequence length="124" mass="14196">MSLQTKDQPPTEHASTKSPASVRLDQLGSQYVRGSHSADCYFKKRRFFPELLAGLKVKYKWNQRTREMKKLRRCWSFVSVLGAGTGQRFVITTAAESKMRIETALQKAHGNMRLFLLVKSSETE</sequence>
<organism evidence="2 3">
    <name type="scientific">Coccidioides immitis RMSCC 2394</name>
    <dbReference type="NCBI Taxonomy" id="404692"/>
    <lineage>
        <taxon>Eukaryota</taxon>
        <taxon>Fungi</taxon>
        <taxon>Dikarya</taxon>
        <taxon>Ascomycota</taxon>
        <taxon>Pezizomycotina</taxon>
        <taxon>Eurotiomycetes</taxon>
        <taxon>Eurotiomycetidae</taxon>
        <taxon>Onygenales</taxon>
        <taxon>Onygenaceae</taxon>
        <taxon>Coccidioides</taxon>
    </lineage>
</organism>
<dbReference type="EMBL" id="DS028097">
    <property type="protein sequence ID" value="KMP07818.1"/>
    <property type="molecule type" value="Genomic_DNA"/>
</dbReference>
<name>A0A0J6YLK6_COCIT</name>
<evidence type="ECO:0000256" key="1">
    <source>
        <dbReference type="SAM" id="MobiDB-lite"/>
    </source>
</evidence>
<evidence type="ECO:0000313" key="3">
    <source>
        <dbReference type="Proteomes" id="UP000054565"/>
    </source>
</evidence>
<proteinExistence type="predicted"/>
<dbReference type="Proteomes" id="UP000054565">
    <property type="component" value="Unassembled WGS sequence"/>
</dbReference>
<evidence type="ECO:0000313" key="2">
    <source>
        <dbReference type="EMBL" id="KMP07818.1"/>
    </source>
</evidence>
<protein>
    <submittedName>
        <fullName evidence="2">Uncharacterized protein</fullName>
    </submittedName>
</protein>
<dbReference type="AlphaFoldDB" id="A0A0J6YLK6"/>
<feature type="region of interest" description="Disordered" evidence="1">
    <location>
        <begin position="1"/>
        <end position="20"/>
    </location>
</feature>
<reference evidence="3" key="1">
    <citation type="journal article" date="2010" name="Genome Res.">
        <title>Population genomic sequencing of Coccidioides fungi reveals recent hybridization and transposon control.</title>
        <authorList>
            <person name="Neafsey D.E."/>
            <person name="Barker B.M."/>
            <person name="Sharpton T.J."/>
            <person name="Stajich J.E."/>
            <person name="Park D.J."/>
            <person name="Whiston E."/>
            <person name="Hung C.-Y."/>
            <person name="McMahan C."/>
            <person name="White J."/>
            <person name="Sykes S."/>
            <person name="Heiman D."/>
            <person name="Young S."/>
            <person name="Zeng Q."/>
            <person name="Abouelleil A."/>
            <person name="Aftuck L."/>
            <person name="Bessette D."/>
            <person name="Brown A."/>
            <person name="FitzGerald M."/>
            <person name="Lui A."/>
            <person name="Macdonald J.P."/>
            <person name="Priest M."/>
            <person name="Orbach M.J."/>
            <person name="Galgiani J.N."/>
            <person name="Kirkland T.N."/>
            <person name="Cole G.T."/>
            <person name="Birren B.W."/>
            <person name="Henn M.R."/>
            <person name="Taylor J.W."/>
            <person name="Rounsley S.D."/>
        </authorList>
    </citation>
    <scope>NUCLEOTIDE SEQUENCE [LARGE SCALE GENOMIC DNA]</scope>
    <source>
        <strain evidence="3">RMSCC 2394</strain>
    </source>
</reference>
<accession>A0A0J6YLK6</accession>
<gene>
    <name evidence="2" type="ORF">CIRG_07500</name>
</gene>